<organism evidence="1 2">
    <name type="scientific">Trema orientale</name>
    <name type="common">Charcoal tree</name>
    <name type="synonym">Celtis orientalis</name>
    <dbReference type="NCBI Taxonomy" id="63057"/>
    <lineage>
        <taxon>Eukaryota</taxon>
        <taxon>Viridiplantae</taxon>
        <taxon>Streptophyta</taxon>
        <taxon>Embryophyta</taxon>
        <taxon>Tracheophyta</taxon>
        <taxon>Spermatophyta</taxon>
        <taxon>Magnoliopsida</taxon>
        <taxon>eudicotyledons</taxon>
        <taxon>Gunneridae</taxon>
        <taxon>Pentapetalae</taxon>
        <taxon>rosids</taxon>
        <taxon>fabids</taxon>
        <taxon>Rosales</taxon>
        <taxon>Cannabaceae</taxon>
        <taxon>Trema</taxon>
    </lineage>
</organism>
<dbReference type="OrthoDB" id="1430975at2759"/>
<reference evidence="2" key="1">
    <citation type="submission" date="2016-06" db="EMBL/GenBank/DDBJ databases">
        <title>Parallel loss of symbiosis genes in relatives of nitrogen-fixing non-legume Parasponia.</title>
        <authorList>
            <person name="Van Velzen R."/>
            <person name="Holmer R."/>
            <person name="Bu F."/>
            <person name="Rutten L."/>
            <person name="Van Zeijl A."/>
            <person name="Liu W."/>
            <person name="Santuari L."/>
            <person name="Cao Q."/>
            <person name="Sharma T."/>
            <person name="Shen D."/>
            <person name="Roswanjaya Y."/>
            <person name="Wardhani T."/>
            <person name="Kalhor M.S."/>
            <person name="Jansen J."/>
            <person name="Van den Hoogen J."/>
            <person name="Gungor B."/>
            <person name="Hartog M."/>
            <person name="Hontelez J."/>
            <person name="Verver J."/>
            <person name="Yang W.-C."/>
            <person name="Schijlen E."/>
            <person name="Repin R."/>
            <person name="Schilthuizen M."/>
            <person name="Schranz E."/>
            <person name="Heidstra R."/>
            <person name="Miyata K."/>
            <person name="Fedorova E."/>
            <person name="Kohlen W."/>
            <person name="Bisseling T."/>
            <person name="Smit S."/>
            <person name="Geurts R."/>
        </authorList>
    </citation>
    <scope>NUCLEOTIDE SEQUENCE [LARGE SCALE GENOMIC DNA]</scope>
    <source>
        <strain evidence="2">cv. RG33-2</strain>
    </source>
</reference>
<evidence type="ECO:0000313" key="1">
    <source>
        <dbReference type="EMBL" id="PON81800.1"/>
    </source>
</evidence>
<name>A0A2P5E8G6_TREOI</name>
<proteinExistence type="predicted"/>
<keyword evidence="2" id="KW-1185">Reference proteome</keyword>
<evidence type="ECO:0000313" key="2">
    <source>
        <dbReference type="Proteomes" id="UP000237000"/>
    </source>
</evidence>
<dbReference type="EMBL" id="JXTC01000208">
    <property type="protein sequence ID" value="PON81800.1"/>
    <property type="molecule type" value="Genomic_DNA"/>
</dbReference>
<sequence>MADPASFFYQKVYVREHVYDFSFLTIADFLDIPMVEVDEYEKDHTIENVASKFLGDVTVWSNDSHALKSCELTY</sequence>
<feature type="non-terminal residue" evidence="1">
    <location>
        <position position="74"/>
    </location>
</feature>
<comment type="caution">
    <text evidence="1">The sequence shown here is derived from an EMBL/GenBank/DDBJ whole genome shotgun (WGS) entry which is preliminary data.</text>
</comment>
<dbReference type="AlphaFoldDB" id="A0A2P5E8G6"/>
<dbReference type="Proteomes" id="UP000237000">
    <property type="component" value="Unassembled WGS sequence"/>
</dbReference>
<gene>
    <name evidence="1" type="ORF">TorRG33x02_224110</name>
</gene>
<accession>A0A2P5E8G6</accession>
<dbReference type="InParanoid" id="A0A2P5E8G6"/>
<protein>
    <submittedName>
        <fullName evidence="1">Uncharacterized protein</fullName>
    </submittedName>
</protein>